<feature type="region of interest" description="Disordered" evidence="2">
    <location>
        <begin position="494"/>
        <end position="540"/>
    </location>
</feature>
<dbReference type="Pfam" id="PF20414">
    <property type="entry name" value="DUF6698"/>
    <property type="match status" value="1"/>
</dbReference>
<dbReference type="InParanoid" id="A8P3M3"/>
<dbReference type="EMBL" id="AACS02000004">
    <property type="protein sequence ID" value="EAU83245.1"/>
    <property type="molecule type" value="Genomic_DNA"/>
</dbReference>
<evidence type="ECO:0000256" key="1">
    <source>
        <dbReference type="SAM" id="Coils"/>
    </source>
</evidence>
<dbReference type="OMA" id="CCIVTID"/>
<feature type="compositionally biased region" description="Low complexity" evidence="2">
    <location>
        <begin position="447"/>
        <end position="457"/>
    </location>
</feature>
<protein>
    <submittedName>
        <fullName evidence="3">Uncharacterized protein</fullName>
    </submittedName>
</protein>
<evidence type="ECO:0000256" key="2">
    <source>
        <dbReference type="SAM" id="MobiDB-lite"/>
    </source>
</evidence>
<feature type="coiled-coil region" evidence="1">
    <location>
        <begin position="72"/>
        <end position="106"/>
    </location>
</feature>
<name>A8P3M3_COPC7</name>
<dbReference type="AlphaFoldDB" id="A8P3M3"/>
<proteinExistence type="predicted"/>
<keyword evidence="1" id="KW-0175">Coiled coil</keyword>
<sequence length="540" mass="59794">MGRTRRKQADPVSDQDEFTIDELNAVSDSSIIDNDALADDTSNSHNSDSIEITFVLPTVTDFTSRDEFMQIVKSAQLALGDASKEIRELKIQNTKLQHEIKTLKSRKSGKGSGSSKAKASEDDEIGRWARHFLYMDELIVDPAAFLKPDPDIDPSDPNRYHSASSKVRGQTAELYERIPDELHIKIERSPHFRDTFIDVMTVHRRTIWSNFRRAAPRIFAFLNPPPGIYNASKRGKDRATTFSLFISFPNAAKSSVYRPCMFECQTKDFSVIFKCIWLVEFIRSLLFGPTSLSGPDGEVQPLANNSSGRIWRIERVTPGVIALAVVATVFIHSPDESWDTVGPQSGINYEELYNFCKRFILEALKKPQSAQQMLDLFDWYNERVFADGSEEKSDNGDELSEALQAMNLNENEMLALPTDGPQDIGLTDGVVVQQTVPDQLQPTDFDPVSSSPVPVSPKTTSIQGIDVQPGPHRDVSGTSMEDDYIAPAAVLEPVAVEEAPARGGKASRRGRGGRGGGQNRNSVDATVAPTRNLRKRAAGS</sequence>
<accession>A8P3M3</accession>
<evidence type="ECO:0000313" key="4">
    <source>
        <dbReference type="Proteomes" id="UP000001861"/>
    </source>
</evidence>
<dbReference type="eggNOG" id="ENOG502SUXU">
    <property type="taxonomic scope" value="Eukaryota"/>
</dbReference>
<dbReference type="Proteomes" id="UP000001861">
    <property type="component" value="Unassembled WGS sequence"/>
</dbReference>
<feature type="region of interest" description="Disordered" evidence="2">
    <location>
        <begin position="440"/>
        <end position="471"/>
    </location>
</feature>
<dbReference type="KEGG" id="cci:CC1G_12468"/>
<evidence type="ECO:0000313" key="3">
    <source>
        <dbReference type="EMBL" id="EAU83245.1"/>
    </source>
</evidence>
<dbReference type="GeneID" id="6015166"/>
<organism evidence="3 4">
    <name type="scientific">Coprinopsis cinerea (strain Okayama-7 / 130 / ATCC MYA-4618 / FGSC 9003)</name>
    <name type="common">Inky cap fungus</name>
    <name type="synonym">Hormographiella aspergillata</name>
    <dbReference type="NCBI Taxonomy" id="240176"/>
    <lineage>
        <taxon>Eukaryota</taxon>
        <taxon>Fungi</taxon>
        <taxon>Dikarya</taxon>
        <taxon>Basidiomycota</taxon>
        <taxon>Agaricomycotina</taxon>
        <taxon>Agaricomycetes</taxon>
        <taxon>Agaricomycetidae</taxon>
        <taxon>Agaricales</taxon>
        <taxon>Agaricineae</taxon>
        <taxon>Psathyrellaceae</taxon>
        <taxon>Coprinopsis</taxon>
    </lineage>
</organism>
<dbReference type="VEuPathDB" id="FungiDB:CC1G_12468"/>
<dbReference type="InterPro" id="IPR046521">
    <property type="entry name" value="DUF6698"/>
</dbReference>
<comment type="caution">
    <text evidence="3">The sequence shown here is derived from an EMBL/GenBank/DDBJ whole genome shotgun (WGS) entry which is preliminary data.</text>
</comment>
<gene>
    <name evidence="3" type="ORF">CC1G_12468</name>
</gene>
<feature type="compositionally biased region" description="Low complexity" evidence="2">
    <location>
        <begin position="494"/>
        <end position="504"/>
    </location>
</feature>
<keyword evidence="4" id="KW-1185">Reference proteome</keyword>
<dbReference type="OrthoDB" id="2911008at2759"/>
<dbReference type="RefSeq" id="XP_001838575.1">
    <property type="nucleotide sequence ID" value="XM_001838523.1"/>
</dbReference>
<reference evidence="3 4" key="1">
    <citation type="journal article" date="2010" name="Proc. Natl. Acad. Sci. U.S.A.">
        <title>Insights into evolution of multicellular fungi from the assembled chromosomes of the mushroom Coprinopsis cinerea (Coprinus cinereus).</title>
        <authorList>
            <person name="Stajich J.E."/>
            <person name="Wilke S.K."/>
            <person name="Ahren D."/>
            <person name="Au C.H."/>
            <person name="Birren B.W."/>
            <person name="Borodovsky M."/>
            <person name="Burns C."/>
            <person name="Canback B."/>
            <person name="Casselton L.A."/>
            <person name="Cheng C.K."/>
            <person name="Deng J."/>
            <person name="Dietrich F.S."/>
            <person name="Fargo D.C."/>
            <person name="Farman M.L."/>
            <person name="Gathman A.C."/>
            <person name="Goldberg J."/>
            <person name="Guigo R."/>
            <person name="Hoegger P.J."/>
            <person name="Hooker J.B."/>
            <person name="Huggins A."/>
            <person name="James T.Y."/>
            <person name="Kamada T."/>
            <person name="Kilaru S."/>
            <person name="Kodira C."/>
            <person name="Kues U."/>
            <person name="Kupfer D."/>
            <person name="Kwan H.S."/>
            <person name="Lomsadze A."/>
            <person name="Li W."/>
            <person name="Lilly W.W."/>
            <person name="Ma L.J."/>
            <person name="Mackey A.J."/>
            <person name="Manning G."/>
            <person name="Martin F."/>
            <person name="Muraguchi H."/>
            <person name="Natvig D.O."/>
            <person name="Palmerini H."/>
            <person name="Ramesh M.A."/>
            <person name="Rehmeyer C.J."/>
            <person name="Roe B.A."/>
            <person name="Shenoy N."/>
            <person name="Stanke M."/>
            <person name="Ter-Hovhannisyan V."/>
            <person name="Tunlid A."/>
            <person name="Velagapudi R."/>
            <person name="Vision T.J."/>
            <person name="Zeng Q."/>
            <person name="Zolan M.E."/>
            <person name="Pukkila P.J."/>
        </authorList>
    </citation>
    <scope>NUCLEOTIDE SEQUENCE [LARGE SCALE GENOMIC DNA]</scope>
    <source>
        <strain evidence="4">Okayama-7 / 130 / ATCC MYA-4618 / FGSC 9003</strain>
    </source>
</reference>